<keyword evidence="1" id="KW-0285">Flavoprotein</keyword>
<feature type="domain" description="NADPH-dependent FMN reductase-like" evidence="2">
    <location>
        <begin position="1"/>
        <end position="85"/>
    </location>
</feature>
<keyword evidence="4" id="KW-1185">Reference proteome</keyword>
<proteinExistence type="predicted"/>
<dbReference type="GO" id="GO:0016491">
    <property type="term" value="F:oxidoreductase activity"/>
    <property type="evidence" value="ECO:0007669"/>
    <property type="project" value="InterPro"/>
</dbReference>
<accession>A0A330LTE6</accession>
<evidence type="ECO:0000313" key="4">
    <source>
        <dbReference type="Proteomes" id="UP000250163"/>
    </source>
</evidence>
<dbReference type="InterPro" id="IPR029039">
    <property type="entry name" value="Flavoprotein-like_sf"/>
</dbReference>
<evidence type="ECO:0000259" key="2">
    <source>
        <dbReference type="Pfam" id="PF03358"/>
    </source>
</evidence>
<evidence type="ECO:0000256" key="1">
    <source>
        <dbReference type="ARBA" id="ARBA00022643"/>
    </source>
</evidence>
<dbReference type="EMBL" id="LS483250">
    <property type="protein sequence ID" value="SQD80234.1"/>
    <property type="molecule type" value="Genomic_DNA"/>
</dbReference>
<dbReference type="Gene3D" id="3.40.50.360">
    <property type="match status" value="1"/>
</dbReference>
<dbReference type="OrthoDB" id="5563352at2"/>
<dbReference type="Proteomes" id="UP000250163">
    <property type="component" value="Chromosome MORIYA"/>
</dbReference>
<dbReference type="InterPro" id="IPR005025">
    <property type="entry name" value="FMN_Rdtase-like_dom"/>
</dbReference>
<dbReference type="SUPFAM" id="SSF52218">
    <property type="entry name" value="Flavoproteins"/>
    <property type="match status" value="1"/>
</dbReference>
<dbReference type="AlphaFoldDB" id="A0A330LTE6"/>
<dbReference type="KEGG" id="mya:MORIYA_3782"/>
<keyword evidence="1" id="KW-0288">FMN</keyword>
<name>A0A330LTE6_9GAMM</name>
<evidence type="ECO:0000313" key="3">
    <source>
        <dbReference type="EMBL" id="SQD80234.1"/>
    </source>
</evidence>
<dbReference type="RefSeq" id="WP_112717422.1">
    <property type="nucleotide sequence ID" value="NZ_LS483250.1"/>
</dbReference>
<gene>
    <name evidence="3" type="ORF">MORIYA_3782</name>
</gene>
<dbReference type="Pfam" id="PF03358">
    <property type="entry name" value="FMN_red"/>
    <property type="match status" value="1"/>
</dbReference>
<organism evidence="3 4">
    <name type="scientific">Moritella yayanosii</name>
    <dbReference type="NCBI Taxonomy" id="69539"/>
    <lineage>
        <taxon>Bacteria</taxon>
        <taxon>Pseudomonadati</taxon>
        <taxon>Pseudomonadota</taxon>
        <taxon>Gammaproteobacteria</taxon>
        <taxon>Alteromonadales</taxon>
        <taxon>Moritellaceae</taxon>
        <taxon>Moritella</taxon>
    </lineage>
</organism>
<sequence>MRLVVISGSTRNRSTTIKVAQSVLQLAQQSQLFKKVNLLDFVKVALPIWDKALKHEIADWQDEWQETAALMRLADAIIIVSPEWEEESLDNFYAFCESDNLSLLPSVVLRVGSNCRGAYSPTELSMANFSKNSTCLILEHFIVATIDSVNNCKETYYPFESPLVERILANLGLMKQLVDNGGLLSATRLHLA</sequence>
<reference evidence="4" key="1">
    <citation type="submission" date="2018-05" db="EMBL/GenBank/DDBJ databases">
        <authorList>
            <person name="Cea G.-C."/>
            <person name="William W."/>
        </authorList>
    </citation>
    <scope>NUCLEOTIDE SEQUENCE [LARGE SCALE GENOMIC DNA]</scope>
    <source>
        <strain evidence="4">DB21MT 5</strain>
    </source>
</reference>
<protein>
    <recommendedName>
        <fullName evidence="2">NADPH-dependent FMN reductase-like domain-containing protein</fullName>
    </recommendedName>
</protein>